<keyword evidence="1" id="KW-0472">Membrane</keyword>
<accession>A0A0E9QH19</accession>
<name>A0A0E9QH19_ANGAN</name>
<feature type="transmembrane region" description="Helical" evidence="1">
    <location>
        <begin position="12"/>
        <end position="31"/>
    </location>
</feature>
<protein>
    <submittedName>
        <fullName evidence="2">Uncharacterized protein</fullName>
    </submittedName>
</protein>
<evidence type="ECO:0000256" key="1">
    <source>
        <dbReference type="SAM" id="Phobius"/>
    </source>
</evidence>
<evidence type="ECO:0000313" key="2">
    <source>
        <dbReference type="EMBL" id="JAH15757.1"/>
    </source>
</evidence>
<sequence length="39" mass="4509">MNSSNTLNIQKLFLIGITIFIYINTKTANAFKNKLPFLY</sequence>
<keyword evidence="1" id="KW-0812">Transmembrane</keyword>
<dbReference type="AlphaFoldDB" id="A0A0E9QH19"/>
<reference evidence="2" key="2">
    <citation type="journal article" date="2015" name="Fish Shellfish Immunol.">
        <title>Early steps in the European eel (Anguilla anguilla)-Vibrio vulnificus interaction in the gills: Role of the RtxA13 toxin.</title>
        <authorList>
            <person name="Callol A."/>
            <person name="Pajuelo D."/>
            <person name="Ebbesson L."/>
            <person name="Teles M."/>
            <person name="MacKenzie S."/>
            <person name="Amaro C."/>
        </authorList>
    </citation>
    <scope>NUCLEOTIDE SEQUENCE</scope>
</reference>
<reference evidence="2" key="1">
    <citation type="submission" date="2014-11" db="EMBL/GenBank/DDBJ databases">
        <authorList>
            <person name="Amaro Gonzalez C."/>
        </authorList>
    </citation>
    <scope>NUCLEOTIDE SEQUENCE</scope>
</reference>
<organism evidence="2">
    <name type="scientific">Anguilla anguilla</name>
    <name type="common">European freshwater eel</name>
    <name type="synonym">Muraena anguilla</name>
    <dbReference type="NCBI Taxonomy" id="7936"/>
    <lineage>
        <taxon>Eukaryota</taxon>
        <taxon>Metazoa</taxon>
        <taxon>Chordata</taxon>
        <taxon>Craniata</taxon>
        <taxon>Vertebrata</taxon>
        <taxon>Euteleostomi</taxon>
        <taxon>Actinopterygii</taxon>
        <taxon>Neopterygii</taxon>
        <taxon>Teleostei</taxon>
        <taxon>Anguilliformes</taxon>
        <taxon>Anguillidae</taxon>
        <taxon>Anguilla</taxon>
    </lineage>
</organism>
<dbReference type="EMBL" id="GBXM01092820">
    <property type="protein sequence ID" value="JAH15757.1"/>
    <property type="molecule type" value="Transcribed_RNA"/>
</dbReference>
<proteinExistence type="predicted"/>
<keyword evidence="1" id="KW-1133">Transmembrane helix</keyword>